<gene>
    <name evidence="1" type="ORF">HNR60_001601</name>
</gene>
<dbReference type="AlphaFoldDB" id="A0A7W7Z2M1"/>
<sequence length="88" mass="9674">MASRTEIEILTAAGHLLFGGDGKGWRARLADRMGISQMMLSLLLSGQRTIATRHMSALSKALADYKKSLRRTASAIDTLRREIEGKSK</sequence>
<comment type="caution">
    <text evidence="1">The sequence shown here is derived from an EMBL/GenBank/DDBJ whole genome shotgun (WGS) entry which is preliminary data.</text>
</comment>
<dbReference type="RefSeq" id="WP_184256150.1">
    <property type="nucleotide sequence ID" value="NZ_JACHIH010000007.1"/>
</dbReference>
<name>A0A7W7Z2M1_9BRAD</name>
<evidence type="ECO:0000313" key="2">
    <source>
        <dbReference type="Proteomes" id="UP000542353"/>
    </source>
</evidence>
<keyword evidence="2" id="KW-1185">Reference proteome</keyword>
<protein>
    <submittedName>
        <fullName evidence="1">Transcriptional regulator with XRE-family HTH domain</fullName>
    </submittedName>
</protein>
<dbReference type="EMBL" id="JACHIH010000007">
    <property type="protein sequence ID" value="MBB5046852.1"/>
    <property type="molecule type" value="Genomic_DNA"/>
</dbReference>
<organism evidence="1 2">
    <name type="scientific">Rhodopseudomonas rhenobacensis</name>
    <dbReference type="NCBI Taxonomy" id="87461"/>
    <lineage>
        <taxon>Bacteria</taxon>
        <taxon>Pseudomonadati</taxon>
        <taxon>Pseudomonadota</taxon>
        <taxon>Alphaproteobacteria</taxon>
        <taxon>Hyphomicrobiales</taxon>
        <taxon>Nitrobacteraceae</taxon>
        <taxon>Rhodopseudomonas</taxon>
    </lineage>
</organism>
<evidence type="ECO:0000313" key="1">
    <source>
        <dbReference type="EMBL" id="MBB5046852.1"/>
    </source>
</evidence>
<dbReference type="Proteomes" id="UP000542353">
    <property type="component" value="Unassembled WGS sequence"/>
</dbReference>
<accession>A0A7W7Z2M1</accession>
<reference evidence="1 2" key="1">
    <citation type="submission" date="2020-08" db="EMBL/GenBank/DDBJ databases">
        <title>Genomic Encyclopedia of Type Strains, Phase IV (KMG-IV): sequencing the most valuable type-strain genomes for metagenomic binning, comparative biology and taxonomic classification.</title>
        <authorList>
            <person name="Goeker M."/>
        </authorList>
    </citation>
    <scope>NUCLEOTIDE SEQUENCE [LARGE SCALE GENOMIC DNA]</scope>
    <source>
        <strain evidence="1 2">DSM 12706</strain>
    </source>
</reference>
<proteinExistence type="predicted"/>